<feature type="transmembrane region" description="Helical" evidence="7">
    <location>
        <begin position="141"/>
        <end position="168"/>
    </location>
</feature>
<proteinExistence type="inferred from homology"/>
<dbReference type="Pfam" id="PF06808">
    <property type="entry name" value="DctM"/>
    <property type="match status" value="1"/>
</dbReference>
<dbReference type="RefSeq" id="WP_119400443.1">
    <property type="nucleotide sequence ID" value="NZ_QWJJ01000018.1"/>
</dbReference>
<comment type="caution">
    <text evidence="9">The sequence shown here is derived from an EMBL/GenBank/DDBJ whole genome shotgun (WGS) entry which is preliminary data.</text>
</comment>
<keyword evidence="10" id="KW-1185">Reference proteome</keyword>
<dbReference type="PIRSF" id="PIRSF006066">
    <property type="entry name" value="HI0050"/>
    <property type="match status" value="1"/>
</dbReference>
<evidence type="ECO:0000259" key="8">
    <source>
        <dbReference type="Pfam" id="PF06808"/>
    </source>
</evidence>
<comment type="caution">
    <text evidence="7">Lacks conserved residue(s) required for the propagation of feature annotation.</text>
</comment>
<feature type="transmembrane region" description="Helical" evidence="7">
    <location>
        <begin position="325"/>
        <end position="355"/>
    </location>
</feature>
<feature type="transmembrane region" description="Helical" evidence="7">
    <location>
        <begin position="180"/>
        <end position="201"/>
    </location>
</feature>
<dbReference type="GO" id="GO:0005886">
    <property type="term" value="C:plasma membrane"/>
    <property type="evidence" value="ECO:0007669"/>
    <property type="project" value="UniProtKB-SubCell"/>
</dbReference>
<keyword evidence="7" id="KW-0813">Transport</keyword>
<feature type="transmembrane region" description="Helical" evidence="7">
    <location>
        <begin position="283"/>
        <end position="305"/>
    </location>
</feature>
<evidence type="ECO:0000256" key="6">
    <source>
        <dbReference type="ARBA" id="ARBA00023136"/>
    </source>
</evidence>
<evidence type="ECO:0000256" key="1">
    <source>
        <dbReference type="ARBA" id="ARBA00004429"/>
    </source>
</evidence>
<evidence type="ECO:0000256" key="3">
    <source>
        <dbReference type="ARBA" id="ARBA00022519"/>
    </source>
</evidence>
<feature type="transmembrane region" description="Helical" evidence="7">
    <location>
        <begin position="367"/>
        <end position="392"/>
    </location>
</feature>
<name>A0A399J311_9RHOB</name>
<keyword evidence="6 7" id="KW-0472">Membrane</keyword>
<comment type="subcellular location">
    <subcellularLocation>
        <location evidence="1 7">Cell inner membrane</location>
        <topology evidence="1 7">Multi-pass membrane protein</topology>
    </subcellularLocation>
</comment>
<feature type="transmembrane region" description="Helical" evidence="7">
    <location>
        <begin position="105"/>
        <end position="129"/>
    </location>
</feature>
<evidence type="ECO:0000256" key="5">
    <source>
        <dbReference type="ARBA" id="ARBA00022989"/>
    </source>
</evidence>
<protein>
    <recommendedName>
        <fullName evidence="7">TRAP transporter large permease protein</fullName>
    </recommendedName>
</protein>
<evidence type="ECO:0000313" key="9">
    <source>
        <dbReference type="EMBL" id="RII37336.1"/>
    </source>
</evidence>
<dbReference type="AlphaFoldDB" id="A0A399J311"/>
<accession>A0A399J311</accession>
<evidence type="ECO:0000256" key="2">
    <source>
        <dbReference type="ARBA" id="ARBA00022475"/>
    </source>
</evidence>
<dbReference type="EMBL" id="QWJJ01000018">
    <property type="protein sequence ID" value="RII37336.1"/>
    <property type="molecule type" value="Genomic_DNA"/>
</dbReference>
<feature type="domain" description="TRAP C4-dicarboxylate transport system permease DctM subunit" evidence="8">
    <location>
        <begin position="12"/>
        <end position="430"/>
    </location>
</feature>
<organism evidence="9 10">
    <name type="scientific">Pseudooceanicola sediminis</name>
    <dbReference type="NCBI Taxonomy" id="2211117"/>
    <lineage>
        <taxon>Bacteria</taxon>
        <taxon>Pseudomonadati</taxon>
        <taxon>Pseudomonadota</taxon>
        <taxon>Alphaproteobacteria</taxon>
        <taxon>Rhodobacterales</taxon>
        <taxon>Paracoccaceae</taxon>
        <taxon>Pseudooceanicola</taxon>
    </lineage>
</organism>
<dbReference type="NCBIfam" id="TIGR00786">
    <property type="entry name" value="dctM"/>
    <property type="match status" value="1"/>
</dbReference>
<keyword evidence="4 7" id="KW-0812">Transmembrane</keyword>
<dbReference type="InterPro" id="IPR010656">
    <property type="entry name" value="DctM"/>
</dbReference>
<dbReference type="Proteomes" id="UP000265848">
    <property type="component" value="Unassembled WGS sequence"/>
</dbReference>
<sequence>MSGPMIGGLGLFLVLVLIAVRIPIGVALGIVAVVGLSLLRNMNVAMNVMQQTPFEVAANWGLSAIPMFILMGAIAHHSGISIALFRAARLWASGLPGGLAVATNLASAGFAAASGSSVATAATMSKLAIPEMLKNGYDKGLAAGVVASSGTLGALIPPSIMFVIYGVFAEVSITKLLMAGILPGLLTATVYMVMIVGRSWLQPSIAPRIRVEDADGTLWAQRWRALWPVWPVLVLIFGIIGGLYGGLFTPTEAGAAGALLACAIAVSQRRMTFGVLRKSVVEAVVTTASLLFVAYGAVMFAKFLALSGMPVYMGNLIRMLELGPYQLVLAASVIYLILGMFLDPLGVLLLSLPVMQPMFAAVGADPIWLGVIVVKFIEIGLLTPPVGFNVYVVKSAVGDEISLGTIFRGVGWFLGCEVVVMFLLVVYPQISLYLPSLM</sequence>
<reference evidence="9 10" key="1">
    <citation type="submission" date="2018-08" db="EMBL/GenBank/DDBJ databases">
        <title>Pseudooceanicola sediminis CY03 in the family Rhodobacteracea.</title>
        <authorList>
            <person name="Zhang Y.-J."/>
        </authorList>
    </citation>
    <scope>NUCLEOTIDE SEQUENCE [LARGE SCALE GENOMIC DNA]</scope>
    <source>
        <strain evidence="9 10">CY03</strain>
    </source>
</reference>
<keyword evidence="3 7" id="KW-0997">Cell inner membrane</keyword>
<comment type="similarity">
    <text evidence="7">Belongs to the TRAP transporter large permease family.</text>
</comment>
<dbReference type="PANTHER" id="PTHR33362">
    <property type="entry name" value="SIALIC ACID TRAP TRANSPORTER PERMEASE PROTEIN SIAT-RELATED"/>
    <property type="match status" value="1"/>
</dbReference>
<dbReference type="OrthoDB" id="9790209at2"/>
<comment type="function">
    <text evidence="7">Part of the tripartite ATP-independent periplasmic (TRAP) transport system.</text>
</comment>
<keyword evidence="5 7" id="KW-1133">Transmembrane helix</keyword>
<feature type="transmembrane region" description="Helical" evidence="7">
    <location>
        <begin position="6"/>
        <end position="39"/>
    </location>
</feature>
<feature type="transmembrane region" description="Helical" evidence="7">
    <location>
        <begin position="225"/>
        <end position="247"/>
    </location>
</feature>
<evidence type="ECO:0000313" key="10">
    <source>
        <dbReference type="Proteomes" id="UP000265848"/>
    </source>
</evidence>
<dbReference type="GO" id="GO:0022857">
    <property type="term" value="F:transmembrane transporter activity"/>
    <property type="evidence" value="ECO:0007669"/>
    <property type="project" value="UniProtKB-UniRule"/>
</dbReference>
<comment type="subunit">
    <text evidence="7">The complex comprises the extracytoplasmic solute receptor protein and the two transmembrane proteins.</text>
</comment>
<evidence type="ECO:0000256" key="4">
    <source>
        <dbReference type="ARBA" id="ARBA00022692"/>
    </source>
</evidence>
<evidence type="ECO:0000256" key="7">
    <source>
        <dbReference type="RuleBase" id="RU369079"/>
    </source>
</evidence>
<feature type="transmembrane region" description="Helical" evidence="7">
    <location>
        <begin position="412"/>
        <end position="434"/>
    </location>
</feature>
<keyword evidence="2" id="KW-1003">Cell membrane</keyword>
<dbReference type="PANTHER" id="PTHR33362:SF5">
    <property type="entry name" value="C4-DICARBOXYLATE TRAP TRANSPORTER LARGE PERMEASE PROTEIN DCTM"/>
    <property type="match status" value="1"/>
</dbReference>
<dbReference type="InterPro" id="IPR004681">
    <property type="entry name" value="TRAP_DctM"/>
</dbReference>
<gene>
    <name evidence="9" type="ORF">DL237_17765</name>
</gene>
<feature type="transmembrane region" description="Helical" evidence="7">
    <location>
        <begin position="60"/>
        <end position="85"/>
    </location>
</feature>